<keyword evidence="4 7" id="KW-0812">Transmembrane</keyword>
<comment type="subcellular location">
    <subcellularLocation>
        <location evidence="1">Cell membrane</location>
        <topology evidence="1">Multi-pass membrane protein</topology>
    </subcellularLocation>
</comment>
<dbReference type="InterPro" id="IPR039428">
    <property type="entry name" value="NUOK/Mnh_C1-like"/>
</dbReference>
<dbReference type="GO" id="GO:0005886">
    <property type="term" value="C:plasma membrane"/>
    <property type="evidence" value="ECO:0007669"/>
    <property type="project" value="UniProtKB-SubCell"/>
</dbReference>
<dbReference type="InterPro" id="IPR050601">
    <property type="entry name" value="CPA3_antiporter_subunitC"/>
</dbReference>
<proteinExistence type="inferred from homology"/>
<evidence type="ECO:0000256" key="3">
    <source>
        <dbReference type="ARBA" id="ARBA00022475"/>
    </source>
</evidence>
<evidence type="ECO:0000256" key="6">
    <source>
        <dbReference type="ARBA" id="ARBA00023136"/>
    </source>
</evidence>
<dbReference type="STRING" id="1195246.AGRI_08900"/>
<dbReference type="Pfam" id="PF00420">
    <property type="entry name" value="Oxidored_q2"/>
    <property type="match status" value="1"/>
</dbReference>
<sequence length="118" mass="12674">METLLACCIGFLTACGVFLMLRGRTFPVVVGLTMLSYAVNLFLFASGRLNLRGAAVLGMSEEYADPLPQALVLTAIVIGFAMTAYLVILAIRARADLGNDHVDGKLPEAEQRRKEAGL</sequence>
<comment type="similarity">
    <text evidence="2">Belongs to the CPA3 antiporters (TC 2.A.63) subunit C family.</text>
</comment>
<dbReference type="RefSeq" id="WP_008984637.1">
    <property type="nucleotide sequence ID" value="NZ_AKKU01000015.1"/>
</dbReference>
<evidence type="ECO:0000313" key="9">
    <source>
        <dbReference type="Proteomes" id="UP000035062"/>
    </source>
</evidence>
<dbReference type="AlphaFoldDB" id="I9P1T5"/>
<keyword evidence="3" id="KW-1003">Cell membrane</keyword>
<dbReference type="PANTHER" id="PTHR34583:SF2">
    <property type="entry name" value="ANTIPORTER SUBUNIT MNHC2-RELATED"/>
    <property type="match status" value="1"/>
</dbReference>
<dbReference type="eggNOG" id="COG1006">
    <property type="taxonomic scope" value="Bacteria"/>
</dbReference>
<evidence type="ECO:0000256" key="7">
    <source>
        <dbReference type="SAM" id="Phobius"/>
    </source>
</evidence>
<dbReference type="NCBIfam" id="NF006573">
    <property type="entry name" value="PRK09094.1"/>
    <property type="match status" value="1"/>
</dbReference>
<reference evidence="8 9" key="1">
    <citation type="journal article" date="2012" name="J. Bacteriol.">
        <title>Genome Sequence of Pectin-Degrading Alishewanella agri, Isolated from Landfill Soil.</title>
        <authorList>
            <person name="Kim J."/>
            <person name="Jung J."/>
            <person name="Sung J.S."/>
            <person name="Chun J."/>
            <person name="Park W."/>
        </authorList>
    </citation>
    <scope>NUCLEOTIDE SEQUENCE [LARGE SCALE GENOMIC DNA]</scope>
    <source>
        <strain evidence="8 9">BL06</strain>
    </source>
</reference>
<organism evidence="8 9">
    <name type="scientific">Alishewanella agri BL06</name>
    <dbReference type="NCBI Taxonomy" id="1195246"/>
    <lineage>
        <taxon>Bacteria</taxon>
        <taxon>Pseudomonadati</taxon>
        <taxon>Pseudomonadota</taxon>
        <taxon>Gammaproteobacteria</taxon>
        <taxon>Alteromonadales</taxon>
        <taxon>Alteromonadaceae</taxon>
        <taxon>Alishewanella</taxon>
    </lineage>
</organism>
<dbReference type="Gene3D" id="1.10.287.3510">
    <property type="match status" value="1"/>
</dbReference>
<evidence type="ECO:0000313" key="8">
    <source>
        <dbReference type="EMBL" id="EIW88892.1"/>
    </source>
</evidence>
<evidence type="ECO:0000256" key="2">
    <source>
        <dbReference type="ARBA" id="ARBA00010388"/>
    </source>
</evidence>
<keyword evidence="9" id="KW-1185">Reference proteome</keyword>
<protein>
    <submittedName>
        <fullName evidence="8">Putative monovalent cation/H+ antiporter subunit C</fullName>
    </submittedName>
</protein>
<feature type="transmembrane region" description="Helical" evidence="7">
    <location>
        <begin position="26"/>
        <end position="49"/>
    </location>
</feature>
<comment type="caution">
    <text evidence="8">The sequence shown here is derived from an EMBL/GenBank/DDBJ whole genome shotgun (WGS) entry which is preliminary data.</text>
</comment>
<name>I9P1T5_9ALTE</name>
<keyword evidence="5 7" id="KW-1133">Transmembrane helix</keyword>
<evidence type="ECO:0000256" key="4">
    <source>
        <dbReference type="ARBA" id="ARBA00022692"/>
    </source>
</evidence>
<keyword evidence="6 7" id="KW-0472">Membrane</keyword>
<evidence type="ECO:0000256" key="5">
    <source>
        <dbReference type="ARBA" id="ARBA00022989"/>
    </source>
</evidence>
<dbReference type="PATRIC" id="fig|1195246.3.peg.1751"/>
<accession>I9P1T5</accession>
<dbReference type="EMBL" id="AKKU01000015">
    <property type="protein sequence ID" value="EIW88892.1"/>
    <property type="molecule type" value="Genomic_DNA"/>
</dbReference>
<feature type="transmembrane region" description="Helical" evidence="7">
    <location>
        <begin position="70"/>
        <end position="91"/>
    </location>
</feature>
<evidence type="ECO:0000256" key="1">
    <source>
        <dbReference type="ARBA" id="ARBA00004651"/>
    </source>
</evidence>
<dbReference type="Proteomes" id="UP000035062">
    <property type="component" value="Unassembled WGS sequence"/>
</dbReference>
<dbReference type="PANTHER" id="PTHR34583">
    <property type="entry name" value="ANTIPORTER SUBUNIT MNHC2-RELATED"/>
    <property type="match status" value="1"/>
</dbReference>
<gene>
    <name evidence="8" type="ORF">AGRI_08900</name>
</gene>